<keyword evidence="6" id="KW-1185">Reference proteome</keyword>
<feature type="compositionally biased region" description="Low complexity" evidence="3">
    <location>
        <begin position="67"/>
        <end position="78"/>
    </location>
</feature>
<feature type="compositionally biased region" description="Basic and acidic residues" evidence="3">
    <location>
        <begin position="174"/>
        <end position="192"/>
    </location>
</feature>
<dbReference type="Proteomes" id="UP000001396">
    <property type="component" value="Unassembled WGS sequence"/>
</dbReference>
<accession>D3BI02</accession>
<feature type="coiled-coil region" evidence="2">
    <location>
        <begin position="247"/>
        <end position="274"/>
    </location>
</feature>
<dbReference type="SUPFAM" id="SSF57845">
    <property type="entry name" value="B-box zinc-binding domain"/>
    <property type="match status" value="1"/>
</dbReference>
<evidence type="ECO:0000259" key="4">
    <source>
        <dbReference type="PROSITE" id="PS50119"/>
    </source>
</evidence>
<organism evidence="5 6">
    <name type="scientific">Heterostelium pallidum (strain ATCC 26659 / Pp 5 / PN500)</name>
    <name type="common">Cellular slime mold</name>
    <name type="synonym">Polysphondylium pallidum</name>
    <dbReference type="NCBI Taxonomy" id="670386"/>
    <lineage>
        <taxon>Eukaryota</taxon>
        <taxon>Amoebozoa</taxon>
        <taxon>Evosea</taxon>
        <taxon>Eumycetozoa</taxon>
        <taxon>Dictyostelia</taxon>
        <taxon>Acytosteliales</taxon>
        <taxon>Acytosteliaceae</taxon>
        <taxon>Heterostelium</taxon>
    </lineage>
</organism>
<dbReference type="PROSITE" id="PS50119">
    <property type="entry name" value="ZF_BBOX"/>
    <property type="match status" value="1"/>
</dbReference>
<comment type="caution">
    <text evidence="5">The sequence shown here is derived from an EMBL/GenBank/DDBJ whole genome shotgun (WGS) entry which is preliminary data.</text>
</comment>
<evidence type="ECO:0000313" key="6">
    <source>
        <dbReference type="Proteomes" id="UP000001396"/>
    </source>
</evidence>
<evidence type="ECO:0000256" key="3">
    <source>
        <dbReference type="SAM" id="MobiDB-lite"/>
    </source>
</evidence>
<protein>
    <recommendedName>
        <fullName evidence="4">B box-type domain-containing protein</fullName>
    </recommendedName>
</protein>
<proteinExistence type="predicted"/>
<dbReference type="EMBL" id="ADBJ01000037">
    <property type="protein sequence ID" value="EFA78902.1"/>
    <property type="molecule type" value="Genomic_DNA"/>
</dbReference>
<keyword evidence="1" id="KW-0863">Zinc-finger</keyword>
<evidence type="ECO:0000256" key="2">
    <source>
        <dbReference type="SAM" id="Coils"/>
    </source>
</evidence>
<name>D3BI02_HETP5</name>
<feature type="domain" description="B box-type" evidence="4">
    <location>
        <begin position="1"/>
        <end position="39"/>
    </location>
</feature>
<dbReference type="GO" id="GO:0008270">
    <property type="term" value="F:zinc ion binding"/>
    <property type="evidence" value="ECO:0007669"/>
    <property type="project" value="UniProtKB-KW"/>
</dbReference>
<dbReference type="InParanoid" id="D3BI02"/>
<dbReference type="Gene3D" id="3.30.160.60">
    <property type="entry name" value="Classic Zinc Finger"/>
    <property type="match status" value="1"/>
</dbReference>
<evidence type="ECO:0000256" key="1">
    <source>
        <dbReference type="PROSITE-ProRule" id="PRU00024"/>
    </source>
</evidence>
<keyword evidence="1" id="KW-0479">Metal-binding</keyword>
<dbReference type="InterPro" id="IPR000315">
    <property type="entry name" value="Znf_B-box"/>
</dbReference>
<dbReference type="AlphaFoldDB" id="D3BI02"/>
<feature type="region of interest" description="Disordered" evidence="3">
    <location>
        <begin position="171"/>
        <end position="204"/>
    </location>
</feature>
<keyword evidence="2" id="KW-0175">Coiled coil</keyword>
<sequence length="639" mass="75246">MNKCVQHNKKLDILCTSCNVVICYRCLMSNHNQHRILHTDDIKQSLLDIDYSVVYKDKSDKKDNELENNNNNNTSNDNINKENNKNKDNILQDRIEWLWNKSKETVNHIQKLSKMENDISDHFEQYYEMLMKEERKLKKPIIDELDQTKQQLAQIIKEIQSLHNIIQSITPTLKPDEHNSNDSNDKLDDNHTNKNNNNEDIPSDIATINYSLPTLVESIKQSTTFEQFIHNNSNTIFNIQQQNNNEIIEYLNNKNEINKNKKQINNDNIKSKNNHNDNSILEIIRNHFDQHNIDFNQILNMNNYFLILRPTEYQSHFDGIRYFIKKDLYIDFINQSINNKYNSCFIRMDQDNVLSLYKGDFKSGNQLELMENQSKELVELLEQPQNSAPTLIASSNTTIYFFFNKNQFIAYSIIDKTLIKSNYYGFQLNFMNKPVTCFKEPFYIYFYGKGKVSGGNNLILRYNTIQQTVEQLFVDKDSIKRIPLALFSSYLNLYSMYYDASTKEIVLVEFMSNSFEVSFSVAIIKNIVPTFFSYFYEGADLVYLYYGDVDSDYFIKFNISNSKINIIKLATIEGRAKVDSRNNKLLLLTPMASNYEIKENKKINIFTKDQNYVFSVKDKSWQQSHLQSSNIQHIAKYNK</sequence>
<reference evidence="5 6" key="1">
    <citation type="journal article" date="2011" name="Genome Res.">
        <title>Phylogeny-wide analysis of social amoeba genomes highlights ancient origins for complex intercellular communication.</title>
        <authorList>
            <person name="Heidel A.J."/>
            <person name="Lawal H.M."/>
            <person name="Felder M."/>
            <person name="Schilde C."/>
            <person name="Helps N.R."/>
            <person name="Tunggal B."/>
            <person name="Rivero F."/>
            <person name="John U."/>
            <person name="Schleicher M."/>
            <person name="Eichinger L."/>
            <person name="Platzer M."/>
            <person name="Noegel A.A."/>
            <person name="Schaap P."/>
            <person name="Gloeckner G."/>
        </authorList>
    </citation>
    <scope>NUCLEOTIDE SEQUENCE [LARGE SCALE GENOMIC DNA]</scope>
    <source>
        <strain evidence="6">ATCC 26659 / Pp 5 / PN500</strain>
    </source>
</reference>
<evidence type="ECO:0000313" key="5">
    <source>
        <dbReference type="EMBL" id="EFA78902.1"/>
    </source>
</evidence>
<feature type="region of interest" description="Disordered" evidence="3">
    <location>
        <begin position="60"/>
        <end position="86"/>
    </location>
</feature>
<dbReference type="Pfam" id="PF00643">
    <property type="entry name" value="zf-B_box"/>
    <property type="match status" value="1"/>
</dbReference>
<gene>
    <name evidence="5" type="ORF">PPL_08370</name>
</gene>
<dbReference type="GeneID" id="31363850"/>
<keyword evidence="1" id="KW-0862">Zinc</keyword>
<dbReference type="RefSeq" id="XP_020431026.1">
    <property type="nucleotide sequence ID" value="XM_020579187.1"/>
</dbReference>
<dbReference type="STRING" id="670386.D3BI02"/>